<organism evidence="2 3">
    <name type="scientific">Paraurantiacibacter namhicola</name>
    <dbReference type="NCBI Taxonomy" id="645517"/>
    <lineage>
        <taxon>Bacteria</taxon>
        <taxon>Pseudomonadati</taxon>
        <taxon>Pseudomonadota</taxon>
        <taxon>Alphaproteobacteria</taxon>
        <taxon>Sphingomonadales</taxon>
        <taxon>Erythrobacteraceae</taxon>
        <taxon>Paraurantiacibacter</taxon>
    </lineage>
</organism>
<proteinExistence type="predicted"/>
<dbReference type="Pfam" id="PF08241">
    <property type="entry name" value="Methyltransf_11"/>
    <property type="match status" value="1"/>
</dbReference>
<evidence type="ECO:0000313" key="2">
    <source>
        <dbReference type="EMBL" id="ANU07650.1"/>
    </source>
</evidence>
<evidence type="ECO:0000313" key="3">
    <source>
        <dbReference type="Proteomes" id="UP000092698"/>
    </source>
</evidence>
<accession>A0A1C7D841</accession>
<feature type="domain" description="Methyltransferase type 11" evidence="1">
    <location>
        <begin position="77"/>
        <end position="128"/>
    </location>
</feature>
<dbReference type="PATRIC" id="fig|645517.4.peg.1336"/>
<dbReference type="RefSeq" id="WP_067787034.1">
    <property type="nucleotide sequence ID" value="NZ_CP016545.1"/>
</dbReference>
<name>A0A1C7D841_9SPHN</name>
<keyword evidence="3" id="KW-1185">Reference proteome</keyword>
<sequence>MNSSLKTSLSTRFRNARDVKLRDALARAPRHGEALRILDLGGRTEYWKRVGYDFLTELGVSITLQNLHESEIVPDPGAPKGLFDWAIGNACDLDHADKSFDFTHSNSVIEHVGLWREMEAFASEARRVGVSYYVQTPNFWFPVEPHFWSFPMNHWLPRPMRAGLMRHMKLATAGKAKDVGEAYRFVDSARLLTKGQMRFLFPEAEISAERVALLPKSLIATYIGSTSKSPTGAKQEGLHG</sequence>
<dbReference type="AlphaFoldDB" id="A0A1C7D841"/>
<dbReference type="GO" id="GO:0008757">
    <property type="term" value="F:S-adenosylmethionine-dependent methyltransferase activity"/>
    <property type="evidence" value="ECO:0007669"/>
    <property type="project" value="InterPro"/>
</dbReference>
<dbReference type="EMBL" id="CP016545">
    <property type="protein sequence ID" value="ANU07650.1"/>
    <property type="molecule type" value="Genomic_DNA"/>
</dbReference>
<dbReference type="Gene3D" id="3.40.50.150">
    <property type="entry name" value="Vaccinia Virus protein VP39"/>
    <property type="match status" value="1"/>
</dbReference>
<dbReference type="STRING" id="645517.A6F65_01344"/>
<dbReference type="SUPFAM" id="SSF53335">
    <property type="entry name" value="S-adenosyl-L-methionine-dependent methyltransferases"/>
    <property type="match status" value="1"/>
</dbReference>
<evidence type="ECO:0000259" key="1">
    <source>
        <dbReference type="Pfam" id="PF08241"/>
    </source>
</evidence>
<dbReference type="InterPro" id="IPR013216">
    <property type="entry name" value="Methyltransf_11"/>
</dbReference>
<reference evidence="2 3" key="1">
    <citation type="submission" date="2016-07" db="EMBL/GenBank/DDBJ databases">
        <title>Complete genome sequence of Altererythrobacter namhicola JCM 16345T, containing esterase-encoding genes.</title>
        <authorList>
            <person name="Cheng H."/>
            <person name="Wu Y.-H."/>
            <person name="Jian S.-L."/>
            <person name="Huo Y.-Y."/>
            <person name="Wang C.-S."/>
            <person name="Xu X.-W."/>
        </authorList>
    </citation>
    <scope>NUCLEOTIDE SEQUENCE [LARGE SCALE GENOMIC DNA]</scope>
    <source>
        <strain evidence="2 3">JCM 16345</strain>
    </source>
</reference>
<dbReference type="Proteomes" id="UP000092698">
    <property type="component" value="Chromosome"/>
</dbReference>
<dbReference type="KEGG" id="anh:A6F65_01344"/>
<protein>
    <recommendedName>
        <fullName evidence="1">Methyltransferase type 11 domain-containing protein</fullName>
    </recommendedName>
</protein>
<dbReference type="InterPro" id="IPR029063">
    <property type="entry name" value="SAM-dependent_MTases_sf"/>
</dbReference>
<gene>
    <name evidence="2" type="ORF">A6F65_01344</name>
</gene>